<dbReference type="PROSITE" id="PS50048">
    <property type="entry name" value="ZN2_CY6_FUNGAL_2"/>
    <property type="match status" value="1"/>
</dbReference>
<dbReference type="PANTHER" id="PTHR47540:SF2">
    <property type="entry name" value="ZN(II)2CYS6 TRANSCRIPTION FACTOR (EUROFUNG)"/>
    <property type="match status" value="1"/>
</dbReference>
<organism evidence="8 9">
    <name type="scientific">Aspergillus homomorphus (strain CBS 101889)</name>
    <dbReference type="NCBI Taxonomy" id="1450537"/>
    <lineage>
        <taxon>Eukaryota</taxon>
        <taxon>Fungi</taxon>
        <taxon>Dikarya</taxon>
        <taxon>Ascomycota</taxon>
        <taxon>Pezizomycotina</taxon>
        <taxon>Eurotiomycetes</taxon>
        <taxon>Eurotiomycetidae</taxon>
        <taxon>Eurotiales</taxon>
        <taxon>Aspergillaceae</taxon>
        <taxon>Aspergillus</taxon>
        <taxon>Aspergillus subgen. Circumdati</taxon>
    </lineage>
</organism>
<reference evidence="8 9" key="1">
    <citation type="submission" date="2018-02" db="EMBL/GenBank/DDBJ databases">
        <title>The genomes of Aspergillus section Nigri reveals drivers in fungal speciation.</title>
        <authorList>
            <consortium name="DOE Joint Genome Institute"/>
            <person name="Vesth T.C."/>
            <person name="Nybo J."/>
            <person name="Theobald S."/>
            <person name="Brandl J."/>
            <person name="Frisvad J.C."/>
            <person name="Nielsen K.F."/>
            <person name="Lyhne E.K."/>
            <person name="Kogle M.E."/>
            <person name="Kuo A."/>
            <person name="Riley R."/>
            <person name="Clum A."/>
            <person name="Nolan M."/>
            <person name="Lipzen A."/>
            <person name="Salamov A."/>
            <person name="Henrissat B."/>
            <person name="Wiebenga A."/>
            <person name="De vries R.P."/>
            <person name="Grigoriev I.V."/>
            <person name="Mortensen U.H."/>
            <person name="Andersen M.R."/>
            <person name="Baker S.E."/>
        </authorList>
    </citation>
    <scope>NUCLEOTIDE SEQUENCE [LARGE SCALE GENOMIC DNA]</scope>
    <source>
        <strain evidence="8 9">CBS 101889</strain>
    </source>
</reference>
<dbReference type="PROSITE" id="PS00463">
    <property type="entry name" value="ZN2_CY6_FUNGAL_1"/>
    <property type="match status" value="1"/>
</dbReference>
<dbReference type="InterPro" id="IPR051711">
    <property type="entry name" value="Stress_Response_Reg"/>
</dbReference>
<evidence type="ECO:0000256" key="4">
    <source>
        <dbReference type="ARBA" id="ARBA00023163"/>
    </source>
</evidence>
<name>A0A395I0H2_ASPHC</name>
<dbReference type="GO" id="GO:0043565">
    <property type="term" value="F:sequence-specific DNA binding"/>
    <property type="evidence" value="ECO:0007669"/>
    <property type="project" value="TreeGrafter"/>
</dbReference>
<feature type="region of interest" description="Disordered" evidence="6">
    <location>
        <begin position="46"/>
        <end position="67"/>
    </location>
</feature>
<keyword evidence="9" id="KW-1185">Reference proteome</keyword>
<evidence type="ECO:0000256" key="5">
    <source>
        <dbReference type="ARBA" id="ARBA00023242"/>
    </source>
</evidence>
<dbReference type="Proteomes" id="UP000248961">
    <property type="component" value="Unassembled WGS sequence"/>
</dbReference>
<comment type="subcellular location">
    <subcellularLocation>
        <location evidence="1">Nucleus</location>
    </subcellularLocation>
</comment>
<proteinExistence type="predicted"/>
<feature type="compositionally biased region" description="Low complexity" evidence="6">
    <location>
        <begin position="305"/>
        <end position="322"/>
    </location>
</feature>
<feature type="domain" description="Zn(2)-C6 fungal-type" evidence="7">
    <location>
        <begin position="12"/>
        <end position="41"/>
    </location>
</feature>
<dbReference type="CDD" id="cd00067">
    <property type="entry name" value="GAL4"/>
    <property type="match status" value="1"/>
</dbReference>
<dbReference type="Pfam" id="PF00172">
    <property type="entry name" value="Zn_clus"/>
    <property type="match status" value="1"/>
</dbReference>
<accession>A0A395I0H2</accession>
<dbReference type="PANTHER" id="PTHR47540">
    <property type="entry name" value="THIAMINE REPRESSIBLE GENES REGULATORY PROTEIN THI5"/>
    <property type="match status" value="1"/>
</dbReference>
<keyword evidence="4" id="KW-0804">Transcription</keyword>
<dbReference type="AlphaFoldDB" id="A0A395I0H2"/>
<dbReference type="InterPro" id="IPR001138">
    <property type="entry name" value="Zn2Cys6_DnaBD"/>
</dbReference>
<sequence>MDTAASRKIRSACDSCHNMKMKCSGGQPCMTCKRYKHTCTYSAPNRIGRPKGSKNKTTTSPATRAALSKDTVETEIWNWDQPQSPLLMHDGRLNAPTVSPSDDSGLRSPLASLSEHDLHATSIPLYSMGLCAGDPELGLSSDPLGLLDDTHSLSPAYLPSPTYPPLPLPSIAPPLSMNSPNIPWKNCNCVGVQAETLSSLRKREAGPCPIAFPIVLEATQDIQIRWEALFSCSLCRLDSDHVALLLLAMSLRPVLRWLQLLIYDRVSLSCEPPGPSKHTPQRTRGLSHGTMSSMASPESIDNGARSTTRLRGGSGSRSGNSTGERLRIGIYDLPDDEHDFLLDMLTSRTLGKLKGVQTGITAYFQQSQSTLSYTISGEKKSIHTVLDHLRHSIETTETLLETLRQKVMY</sequence>
<gene>
    <name evidence="8" type="ORF">BO97DRAFT_451197</name>
</gene>
<dbReference type="RefSeq" id="XP_025551792.1">
    <property type="nucleotide sequence ID" value="XM_025698969.1"/>
</dbReference>
<dbReference type="Gene3D" id="4.10.240.10">
    <property type="entry name" value="Zn(2)-C6 fungal-type DNA-binding domain"/>
    <property type="match status" value="1"/>
</dbReference>
<dbReference type="VEuPathDB" id="FungiDB:BO97DRAFT_451197"/>
<dbReference type="GO" id="GO:0005634">
    <property type="term" value="C:nucleus"/>
    <property type="evidence" value="ECO:0007669"/>
    <property type="project" value="UniProtKB-SubCell"/>
</dbReference>
<dbReference type="GO" id="GO:0045944">
    <property type="term" value="P:positive regulation of transcription by RNA polymerase II"/>
    <property type="evidence" value="ECO:0007669"/>
    <property type="project" value="TreeGrafter"/>
</dbReference>
<dbReference type="GO" id="GO:0000981">
    <property type="term" value="F:DNA-binding transcription factor activity, RNA polymerase II-specific"/>
    <property type="evidence" value="ECO:0007669"/>
    <property type="project" value="InterPro"/>
</dbReference>
<keyword evidence="3" id="KW-0238">DNA-binding</keyword>
<feature type="region of interest" description="Disordered" evidence="6">
    <location>
        <begin position="272"/>
        <end position="322"/>
    </location>
</feature>
<evidence type="ECO:0000256" key="2">
    <source>
        <dbReference type="ARBA" id="ARBA00023015"/>
    </source>
</evidence>
<dbReference type="SUPFAM" id="SSF57701">
    <property type="entry name" value="Zn2/Cys6 DNA-binding domain"/>
    <property type="match status" value="1"/>
</dbReference>
<evidence type="ECO:0000313" key="9">
    <source>
        <dbReference type="Proteomes" id="UP000248961"/>
    </source>
</evidence>
<evidence type="ECO:0000256" key="6">
    <source>
        <dbReference type="SAM" id="MobiDB-lite"/>
    </source>
</evidence>
<dbReference type="GO" id="GO:0008270">
    <property type="term" value="F:zinc ion binding"/>
    <property type="evidence" value="ECO:0007669"/>
    <property type="project" value="InterPro"/>
</dbReference>
<dbReference type="OrthoDB" id="4330117at2759"/>
<dbReference type="SMART" id="SM00066">
    <property type="entry name" value="GAL4"/>
    <property type="match status" value="1"/>
</dbReference>
<evidence type="ECO:0000256" key="3">
    <source>
        <dbReference type="ARBA" id="ARBA00023125"/>
    </source>
</evidence>
<evidence type="ECO:0000313" key="8">
    <source>
        <dbReference type="EMBL" id="RAL12638.1"/>
    </source>
</evidence>
<evidence type="ECO:0000259" key="7">
    <source>
        <dbReference type="PROSITE" id="PS50048"/>
    </source>
</evidence>
<dbReference type="EMBL" id="KZ824282">
    <property type="protein sequence ID" value="RAL12638.1"/>
    <property type="molecule type" value="Genomic_DNA"/>
</dbReference>
<protein>
    <recommendedName>
        <fullName evidence="7">Zn(2)-C6 fungal-type domain-containing protein</fullName>
    </recommendedName>
</protein>
<dbReference type="STRING" id="1450537.A0A395I0H2"/>
<keyword evidence="5" id="KW-0539">Nucleus</keyword>
<evidence type="ECO:0000256" key="1">
    <source>
        <dbReference type="ARBA" id="ARBA00004123"/>
    </source>
</evidence>
<dbReference type="InterPro" id="IPR036864">
    <property type="entry name" value="Zn2-C6_fun-type_DNA-bd_sf"/>
</dbReference>
<keyword evidence="2" id="KW-0805">Transcription regulation</keyword>
<dbReference type="GeneID" id="37203258"/>